<dbReference type="AlphaFoldDB" id="A0A267ET32"/>
<accession>A0A267ET32</accession>
<organism evidence="2 3">
    <name type="scientific">Macrostomum lignano</name>
    <dbReference type="NCBI Taxonomy" id="282301"/>
    <lineage>
        <taxon>Eukaryota</taxon>
        <taxon>Metazoa</taxon>
        <taxon>Spiralia</taxon>
        <taxon>Lophotrochozoa</taxon>
        <taxon>Platyhelminthes</taxon>
        <taxon>Rhabditophora</taxon>
        <taxon>Macrostomorpha</taxon>
        <taxon>Macrostomida</taxon>
        <taxon>Macrostomidae</taxon>
        <taxon>Macrostomum</taxon>
    </lineage>
</organism>
<dbReference type="EMBL" id="NIVC01001779">
    <property type="protein sequence ID" value="PAA64124.1"/>
    <property type="molecule type" value="Genomic_DNA"/>
</dbReference>
<reference evidence="2 3" key="1">
    <citation type="submission" date="2017-06" db="EMBL/GenBank/DDBJ databases">
        <title>A platform for efficient transgenesis in Macrostomum lignano, a flatworm model organism for stem cell research.</title>
        <authorList>
            <person name="Berezikov E."/>
        </authorList>
    </citation>
    <scope>NUCLEOTIDE SEQUENCE [LARGE SCALE GENOMIC DNA]</scope>
    <source>
        <strain evidence="2">DV1</strain>
        <tissue evidence="2">Whole organism</tissue>
    </source>
</reference>
<proteinExistence type="predicted"/>
<gene>
    <name evidence="2" type="ORF">BOX15_Mlig003709g1</name>
</gene>
<evidence type="ECO:0000313" key="2">
    <source>
        <dbReference type="EMBL" id="PAA64124.1"/>
    </source>
</evidence>
<comment type="caution">
    <text evidence="2">The sequence shown here is derived from an EMBL/GenBank/DDBJ whole genome shotgun (WGS) entry which is preliminary data.</text>
</comment>
<dbReference type="Proteomes" id="UP000215902">
    <property type="component" value="Unassembled WGS sequence"/>
</dbReference>
<sequence>CSSSSPAGQTKIAKLKCKMWNSVIIILYLSCVAAATADTQQSMLISDSDICQPKLPPDSIKPNSSAPTLLLQWHTWAWLENLTDPDWAPRTEQSYIRYDFVRPGSVFNWTLKLVTVENTTVVASLVTDGNTLCMSSRTLYMNISANGTTESSIGCTSLCFTNISSIGTAMDLPLLELNNDTNLQRSTEYLAVDSLDPEEQASYNCLGLLLNWPITDVPELRKPINHLCSRGSLCLIAFNGIRFHAGCNTNFNYGYCNSNWTVCDFQNNRYCPICCRGNKCNMDIAEELYLIYGGANYSRASSTIVLTTALGLLLGTALKTNI</sequence>
<feature type="non-terminal residue" evidence="2">
    <location>
        <position position="1"/>
    </location>
</feature>
<evidence type="ECO:0000313" key="3">
    <source>
        <dbReference type="Proteomes" id="UP000215902"/>
    </source>
</evidence>
<name>A0A267ET32_9PLAT</name>
<keyword evidence="3" id="KW-1185">Reference proteome</keyword>
<keyword evidence="1" id="KW-1133">Transmembrane helix</keyword>
<evidence type="ECO:0000256" key="1">
    <source>
        <dbReference type="SAM" id="Phobius"/>
    </source>
</evidence>
<keyword evidence="1" id="KW-0812">Transmembrane</keyword>
<feature type="transmembrane region" description="Helical" evidence="1">
    <location>
        <begin position="19"/>
        <end position="37"/>
    </location>
</feature>
<keyword evidence="1" id="KW-0472">Membrane</keyword>
<protein>
    <submittedName>
        <fullName evidence="2">Uncharacterized protein</fullName>
    </submittedName>
</protein>